<dbReference type="InterPro" id="IPR000156">
    <property type="entry name" value="Ran_bind_dom"/>
</dbReference>
<dbReference type="PANTHER" id="PTHR23138">
    <property type="entry name" value="RAN BINDING PROTEIN"/>
    <property type="match status" value="1"/>
</dbReference>
<sequence length="191" mass="21531">MVIACAAQDEGVGREVEVETRFRASGNLKDKKKKRKEVGPLGKSSVKSPGTDDSEDEVPEREDVYLAPVIPLREKIEVKTVEENEEILYTHRAKLFRFDEKTLKLCLNHLVPDDMELTAKDDKSCVWNAADYSDNKIEYVQLACRFKTPDIAEQFKISVEEAIVYDSGSKEEIQRTSKSCSVGSGQDIQVV</sequence>
<feature type="domain" description="RanBD1" evidence="2">
    <location>
        <begin position="65"/>
        <end position="162"/>
    </location>
</feature>
<gene>
    <name evidence="4" type="primary">LOC105272591</name>
</gene>
<dbReference type="Proteomes" id="UP000694866">
    <property type="component" value="Unplaced"/>
</dbReference>
<dbReference type="GO" id="GO:0005737">
    <property type="term" value="C:cytoplasm"/>
    <property type="evidence" value="ECO:0007669"/>
    <property type="project" value="TreeGrafter"/>
</dbReference>
<accession>A0A9R1TP67</accession>
<evidence type="ECO:0000256" key="1">
    <source>
        <dbReference type="SAM" id="MobiDB-lite"/>
    </source>
</evidence>
<dbReference type="AlphaFoldDB" id="A0A9R1TP67"/>
<dbReference type="SMART" id="SM00160">
    <property type="entry name" value="RanBD"/>
    <property type="match status" value="1"/>
</dbReference>
<protein>
    <submittedName>
        <fullName evidence="4">E3 SUMO-protein ligase RanBP2-like</fullName>
    </submittedName>
</protein>
<dbReference type="PROSITE" id="PS50196">
    <property type="entry name" value="RANBD1"/>
    <property type="match status" value="1"/>
</dbReference>
<reference evidence="4" key="1">
    <citation type="submission" date="2025-08" db="UniProtKB">
        <authorList>
            <consortium name="RefSeq"/>
        </authorList>
    </citation>
    <scope>IDENTIFICATION</scope>
    <source>
        <strain evidence="4">USDA-PBARC FA_bdor</strain>
        <tissue evidence="4">Whole organism</tissue>
    </source>
</reference>
<dbReference type="InterPro" id="IPR011993">
    <property type="entry name" value="PH-like_dom_sf"/>
</dbReference>
<dbReference type="SUPFAM" id="SSF50729">
    <property type="entry name" value="PH domain-like"/>
    <property type="match status" value="1"/>
</dbReference>
<evidence type="ECO:0000313" key="3">
    <source>
        <dbReference type="Proteomes" id="UP000694866"/>
    </source>
</evidence>
<dbReference type="RefSeq" id="XP_011313085.1">
    <property type="nucleotide sequence ID" value="XM_011314783.1"/>
</dbReference>
<dbReference type="Gene3D" id="2.30.29.30">
    <property type="entry name" value="Pleckstrin-homology domain (PH domain)/Phosphotyrosine-binding domain (PTB)"/>
    <property type="match status" value="2"/>
</dbReference>
<name>A0A9R1TP67_9HYME</name>
<dbReference type="GeneID" id="105272591"/>
<evidence type="ECO:0000313" key="4">
    <source>
        <dbReference type="RefSeq" id="XP_011313085.1"/>
    </source>
</evidence>
<dbReference type="InterPro" id="IPR045255">
    <property type="entry name" value="RanBP1-like"/>
</dbReference>
<dbReference type="KEGG" id="fas:105272591"/>
<dbReference type="PANTHER" id="PTHR23138:SF87">
    <property type="entry name" value="E3 SUMO-PROTEIN LIGASE RANBP2"/>
    <property type="match status" value="1"/>
</dbReference>
<organism evidence="3 4">
    <name type="scientific">Fopius arisanus</name>
    <dbReference type="NCBI Taxonomy" id="64838"/>
    <lineage>
        <taxon>Eukaryota</taxon>
        <taxon>Metazoa</taxon>
        <taxon>Ecdysozoa</taxon>
        <taxon>Arthropoda</taxon>
        <taxon>Hexapoda</taxon>
        <taxon>Insecta</taxon>
        <taxon>Pterygota</taxon>
        <taxon>Neoptera</taxon>
        <taxon>Endopterygota</taxon>
        <taxon>Hymenoptera</taxon>
        <taxon>Apocrita</taxon>
        <taxon>Ichneumonoidea</taxon>
        <taxon>Braconidae</taxon>
        <taxon>Opiinae</taxon>
        <taxon>Fopius</taxon>
    </lineage>
</organism>
<evidence type="ECO:0000259" key="2">
    <source>
        <dbReference type="PROSITE" id="PS50196"/>
    </source>
</evidence>
<proteinExistence type="predicted"/>
<keyword evidence="3" id="KW-1185">Reference proteome</keyword>
<dbReference type="Pfam" id="PF00638">
    <property type="entry name" value="Ran_BP1"/>
    <property type="match status" value="1"/>
</dbReference>
<dbReference type="OrthoDB" id="2357150at2759"/>
<feature type="region of interest" description="Disordered" evidence="1">
    <location>
        <begin position="28"/>
        <end position="60"/>
    </location>
</feature>
<dbReference type="GO" id="GO:0005643">
    <property type="term" value="C:nuclear pore"/>
    <property type="evidence" value="ECO:0007669"/>
    <property type="project" value="TreeGrafter"/>
</dbReference>
<dbReference type="GO" id="GO:0005096">
    <property type="term" value="F:GTPase activator activity"/>
    <property type="evidence" value="ECO:0007669"/>
    <property type="project" value="TreeGrafter"/>
</dbReference>